<dbReference type="InterPro" id="IPR036021">
    <property type="entry name" value="Tungsten_al_ferr_oxy-like_C"/>
</dbReference>
<evidence type="ECO:0000313" key="11">
    <source>
        <dbReference type="Proteomes" id="UP000006683"/>
    </source>
</evidence>
<keyword evidence="5 10" id="KW-0560">Oxidoreductase</keyword>
<gene>
    <name evidence="10" type="ordered locus">Fbal_0924</name>
</gene>
<dbReference type="SUPFAM" id="SSF56228">
    <property type="entry name" value="Aldehyde ferredoxin oxidoreductase, N-terminal domain"/>
    <property type="match status" value="1"/>
</dbReference>
<dbReference type="SMART" id="SM00790">
    <property type="entry name" value="AFOR_N"/>
    <property type="match status" value="1"/>
</dbReference>
<keyword evidence="4" id="KW-0479">Metal-binding</keyword>
<evidence type="ECO:0000256" key="5">
    <source>
        <dbReference type="ARBA" id="ARBA00023002"/>
    </source>
</evidence>
<dbReference type="PANTHER" id="PTHR30038:SF0">
    <property type="entry name" value="TUNGSTEN-CONTAINING ALDEHYDE FERREDOXIN OXIDOREDUCTASE"/>
    <property type="match status" value="1"/>
</dbReference>
<comment type="cofactor">
    <cofactor evidence="8">
        <name>tungstopterin</name>
        <dbReference type="ChEBI" id="CHEBI:30402"/>
    </cofactor>
</comment>
<dbReference type="GO" id="GO:0033726">
    <property type="term" value="F:aldehyde ferredoxin oxidoreductase activity"/>
    <property type="evidence" value="ECO:0007669"/>
    <property type="project" value="UniProtKB-EC"/>
</dbReference>
<dbReference type="Gene3D" id="1.10.569.10">
    <property type="entry name" value="Aldehyde Ferredoxin Oxidoreductase Protein, subunit A, domain 2"/>
    <property type="match status" value="1"/>
</dbReference>
<dbReference type="Gene3D" id="3.60.9.10">
    <property type="entry name" value="Aldehyde ferredoxin oxidoreductase, N-terminal domain"/>
    <property type="match status" value="1"/>
</dbReference>
<evidence type="ECO:0000259" key="9">
    <source>
        <dbReference type="SMART" id="SM00790"/>
    </source>
</evidence>
<feature type="domain" description="Aldehyde ferredoxin oxidoreductase N-terminal" evidence="9">
    <location>
        <begin position="8"/>
        <end position="208"/>
    </location>
</feature>
<dbReference type="Pfam" id="PF01314">
    <property type="entry name" value="AFOR_C"/>
    <property type="match status" value="1"/>
</dbReference>
<dbReference type="EMBL" id="CP002209">
    <property type="protein sequence ID" value="ADN75133.1"/>
    <property type="molecule type" value="Genomic_DNA"/>
</dbReference>
<dbReference type="AlphaFoldDB" id="E1STK0"/>
<keyword evidence="11" id="KW-1185">Reference proteome</keyword>
<reference evidence="10 11" key="1">
    <citation type="journal article" date="2010" name="Stand. Genomic Sci.">
        <title>Complete genome sequence of Ferrimonas balearica type strain (PAT).</title>
        <authorList>
            <person name="Nolan M."/>
            <person name="Sikorski J."/>
            <person name="Davenport K."/>
            <person name="Lucas S."/>
            <person name="Glavina Del Rio T."/>
            <person name="Tice H."/>
            <person name="Cheng J."/>
            <person name="Goodwin L."/>
            <person name="Pitluck S."/>
            <person name="Liolios K."/>
            <person name="Ivanova N."/>
            <person name="Mavromatis K."/>
            <person name="Ovchinnikova G."/>
            <person name="Pati A."/>
            <person name="Chen A."/>
            <person name="Palaniappan K."/>
            <person name="Land M."/>
            <person name="Hauser L."/>
            <person name="Chang Y."/>
            <person name="Jeffries C."/>
            <person name="Tapia R."/>
            <person name="Brettin T."/>
            <person name="Detter J."/>
            <person name="Han C."/>
            <person name="Yasawong M."/>
            <person name="Rohde M."/>
            <person name="Tindall B."/>
            <person name="Goker M."/>
            <person name="Woyke T."/>
            <person name="Bristow J."/>
            <person name="Eisen J."/>
            <person name="Markowitz V."/>
            <person name="Hugenholtz P."/>
            <person name="Kyrpides N."/>
            <person name="Klenk H."/>
            <person name="Lapidus A."/>
        </authorList>
    </citation>
    <scope>NUCLEOTIDE SEQUENCE [LARGE SCALE GENOMIC DNA]</scope>
    <source>
        <strain evidence="11">DSM 9799 / CCM 4581 / KCTC 23876 / PAT</strain>
    </source>
</reference>
<sequence length="744" mass="81559">MTEQLGGWAGKVLRVNLTTGVIHVEPTSQYHPYIGGMGIGYKVLWDGHVDDILATDEENKLVISAGPLTGSGAICTGRTTITSRSPVIRGDLITDGHFGGHFSPALKFAGYDAVVFEGKAAEPVWLRIEDDEVRLESAAAIWGKGMHDTFAWVAKTMGQSAQVAAIGPAGEHLVAQSTIQTQGGHSAGGHGAVLGSKNLKAIGVIGTGGVGVAAGNEALRQLDDHVLGIIGANNQGVVPNQPQSWAEYSSSGSRWRGGPGVQWGAADEPVDIGETPWDDKAKVGMRTSMAEMYFGREEANKHFRRAGGCHACPIRCFCEMKNPKMKSKYGLPTEHVTNVCLGFLDPWYAMGKPGHSPKRTDIQTVGGYLMDDLGVWSAYGQMSHVFREFHKRDFWREILPVAEFEAIAWQQVNDQDAHFMEFFYTTLAHGNGVLGKFLGCGLYQVVDFWHGPEPVSEADYRLDLGQDLAFMVVLHQKLNALTFALDNDLADLKGQPYSLFKDKACNIFNQSMVGGLHHASETAAQVGALINTTFNRDAQCHSHINLVNCGLPQGMIETIAAELWGEGAFDKVKHYTPINAAKIAFAKWSLVKNVLHDSLTLCNWMFPLVVSPDKNRDYRGDSTIEAQMFTLVTGRQTSEAELDHMAERVLHLHRALTVLQMKQMDQRNHHDVLTPWVYDMDPDKAFGDEGTIKMDRDDMQKSLDLFYAAFGWDVATGAPTRATLERFELGFVADTLEARGLLPA</sequence>
<accession>E1STK0</accession>
<dbReference type="GeneID" id="67181171"/>
<dbReference type="Gene3D" id="1.10.599.10">
    <property type="entry name" value="Aldehyde Ferredoxin Oxidoreductase Protein, subunit A, domain 3"/>
    <property type="match status" value="1"/>
</dbReference>
<dbReference type="GO" id="GO:0009055">
    <property type="term" value="F:electron transfer activity"/>
    <property type="evidence" value="ECO:0007669"/>
    <property type="project" value="InterPro"/>
</dbReference>
<keyword evidence="6" id="KW-0408">Iron</keyword>
<dbReference type="STRING" id="550540.Fbal_0924"/>
<dbReference type="PANTHER" id="PTHR30038">
    <property type="entry name" value="ALDEHYDE FERREDOXIN OXIDOREDUCTASE"/>
    <property type="match status" value="1"/>
</dbReference>
<dbReference type="SUPFAM" id="SSF48310">
    <property type="entry name" value="Aldehyde ferredoxin oxidoreductase, C-terminal domains"/>
    <property type="match status" value="1"/>
</dbReference>
<comment type="cofactor">
    <cofactor evidence="1">
        <name>[4Fe-4S] cluster</name>
        <dbReference type="ChEBI" id="CHEBI:49883"/>
    </cofactor>
</comment>
<keyword evidence="7" id="KW-0411">Iron-sulfur</keyword>
<dbReference type="InterPro" id="IPR013983">
    <property type="entry name" value="Ald_Fedxn_OxRdtase_N"/>
</dbReference>
<dbReference type="InterPro" id="IPR013984">
    <property type="entry name" value="Ald_Fedxn_OxRdtase_dom2"/>
</dbReference>
<dbReference type="InterPro" id="IPR051919">
    <property type="entry name" value="W-dependent_AOR"/>
</dbReference>
<dbReference type="InterPro" id="IPR013985">
    <property type="entry name" value="Ald_Fedxn_OxRdtase_dom3"/>
</dbReference>
<name>E1STK0_FERBD</name>
<proteinExistence type="inferred from homology"/>
<evidence type="ECO:0000256" key="8">
    <source>
        <dbReference type="ARBA" id="ARBA00049934"/>
    </source>
</evidence>
<dbReference type="RefSeq" id="WP_013344439.1">
    <property type="nucleotide sequence ID" value="NC_014541.1"/>
</dbReference>
<protein>
    <submittedName>
        <fullName evidence="10">Aldehyde ferredoxin oxidoreductase</fullName>
        <ecNumber evidence="10">1.2.7.5</ecNumber>
    </submittedName>
</protein>
<dbReference type="EC" id="1.2.7.5" evidence="10"/>
<dbReference type="GO" id="GO:0051539">
    <property type="term" value="F:4 iron, 4 sulfur cluster binding"/>
    <property type="evidence" value="ECO:0007669"/>
    <property type="project" value="UniProtKB-KW"/>
</dbReference>
<keyword evidence="3" id="KW-0004">4Fe-4S</keyword>
<evidence type="ECO:0000256" key="3">
    <source>
        <dbReference type="ARBA" id="ARBA00022485"/>
    </source>
</evidence>
<dbReference type="NCBIfam" id="NF007354">
    <property type="entry name" value="PRK09849.1"/>
    <property type="match status" value="1"/>
</dbReference>
<evidence type="ECO:0000256" key="1">
    <source>
        <dbReference type="ARBA" id="ARBA00001966"/>
    </source>
</evidence>
<dbReference type="GO" id="GO:0046872">
    <property type="term" value="F:metal ion binding"/>
    <property type="evidence" value="ECO:0007669"/>
    <property type="project" value="UniProtKB-KW"/>
</dbReference>
<evidence type="ECO:0000256" key="7">
    <source>
        <dbReference type="ARBA" id="ARBA00023014"/>
    </source>
</evidence>
<dbReference type="eggNOG" id="COG2414">
    <property type="taxonomic scope" value="Bacteria"/>
</dbReference>
<comment type="similarity">
    <text evidence="2">Belongs to the AOR/FOR family.</text>
</comment>
<evidence type="ECO:0000256" key="2">
    <source>
        <dbReference type="ARBA" id="ARBA00011032"/>
    </source>
</evidence>
<dbReference type="InterPro" id="IPR036503">
    <property type="entry name" value="Ald_Fedxn_OxRdtase_N_sf"/>
</dbReference>
<dbReference type="Proteomes" id="UP000006683">
    <property type="component" value="Chromosome"/>
</dbReference>
<evidence type="ECO:0000256" key="4">
    <source>
        <dbReference type="ARBA" id="ARBA00022723"/>
    </source>
</evidence>
<dbReference type="Pfam" id="PF02730">
    <property type="entry name" value="AFOR_N"/>
    <property type="match status" value="1"/>
</dbReference>
<dbReference type="HOGENOM" id="CLU_020364_0_0_6"/>
<dbReference type="KEGG" id="fbl:Fbal_0924"/>
<evidence type="ECO:0000313" key="10">
    <source>
        <dbReference type="EMBL" id="ADN75133.1"/>
    </source>
</evidence>
<dbReference type="OrthoDB" id="9763894at2"/>
<organism evidence="10 11">
    <name type="scientific">Ferrimonas balearica (strain DSM 9799 / CCM 4581 / KCTC 23876 / PAT)</name>
    <dbReference type="NCBI Taxonomy" id="550540"/>
    <lineage>
        <taxon>Bacteria</taxon>
        <taxon>Pseudomonadati</taxon>
        <taxon>Pseudomonadota</taxon>
        <taxon>Gammaproteobacteria</taxon>
        <taxon>Alteromonadales</taxon>
        <taxon>Ferrimonadaceae</taxon>
        <taxon>Ferrimonas</taxon>
    </lineage>
</organism>
<dbReference type="InterPro" id="IPR001203">
    <property type="entry name" value="OxRdtase_Ald_Fedxn_C"/>
</dbReference>
<evidence type="ECO:0000256" key="6">
    <source>
        <dbReference type="ARBA" id="ARBA00023004"/>
    </source>
</evidence>